<dbReference type="OrthoDB" id="9815825at2"/>
<dbReference type="InterPro" id="IPR055170">
    <property type="entry name" value="GFO_IDH_MocA-like_dom"/>
</dbReference>
<dbReference type="SUPFAM" id="SSF51430">
    <property type="entry name" value="NAD(P)-linked oxidoreductase"/>
    <property type="match status" value="1"/>
</dbReference>
<evidence type="ECO:0000256" key="1">
    <source>
        <dbReference type="ARBA" id="ARBA00010928"/>
    </source>
</evidence>
<gene>
    <name evidence="6" type="ORF">FHY64_06165</name>
</gene>
<accession>A0A5C5GDT8</accession>
<dbReference type="AlphaFoldDB" id="A0A5C5GDT8"/>
<dbReference type="Pfam" id="PF00248">
    <property type="entry name" value="Aldo_ket_red"/>
    <property type="match status" value="1"/>
</dbReference>
<dbReference type="SUPFAM" id="SSF51735">
    <property type="entry name" value="NAD(P)-binding Rossmann-fold domains"/>
    <property type="match status" value="1"/>
</dbReference>
<protein>
    <submittedName>
        <fullName evidence="6">Oxidoreductase</fullName>
    </submittedName>
</protein>
<dbReference type="SUPFAM" id="SSF55347">
    <property type="entry name" value="Glyceraldehyde-3-phosphate dehydrogenase-like, C-terminal domain"/>
    <property type="match status" value="1"/>
</dbReference>
<dbReference type="PANTHER" id="PTHR22604:SF105">
    <property type="entry name" value="TRANS-1,2-DIHYDROBENZENE-1,2-DIOL DEHYDROGENASE"/>
    <property type="match status" value="1"/>
</dbReference>
<dbReference type="Gene3D" id="3.40.50.720">
    <property type="entry name" value="NAD(P)-binding Rossmann-like Domain"/>
    <property type="match status" value="1"/>
</dbReference>
<evidence type="ECO:0000259" key="5">
    <source>
        <dbReference type="Pfam" id="PF22725"/>
    </source>
</evidence>
<comment type="caution">
    <text evidence="6">The sequence shown here is derived from an EMBL/GenBank/DDBJ whole genome shotgun (WGS) entry which is preliminary data.</text>
</comment>
<dbReference type="InterPro" id="IPR036291">
    <property type="entry name" value="NAD(P)-bd_dom_sf"/>
</dbReference>
<dbReference type="InterPro" id="IPR050984">
    <property type="entry name" value="Gfo/Idh/MocA_domain"/>
</dbReference>
<proteinExistence type="inferred from homology"/>
<name>A0A5C5GDT8_9RHOB</name>
<feature type="domain" description="NADP-dependent oxidoreductase" evidence="3">
    <location>
        <begin position="384"/>
        <end position="661"/>
    </location>
</feature>
<dbReference type="EMBL" id="VFFF01000001">
    <property type="protein sequence ID" value="TNY32858.1"/>
    <property type="molecule type" value="Genomic_DNA"/>
</dbReference>
<dbReference type="Gene3D" id="3.20.20.100">
    <property type="entry name" value="NADP-dependent oxidoreductase domain"/>
    <property type="match status" value="1"/>
</dbReference>
<evidence type="ECO:0000259" key="4">
    <source>
        <dbReference type="Pfam" id="PF01408"/>
    </source>
</evidence>
<dbReference type="Gene3D" id="3.30.360.10">
    <property type="entry name" value="Dihydrodipicolinate Reductase, domain 2"/>
    <property type="match status" value="1"/>
</dbReference>
<reference evidence="6 7" key="1">
    <citation type="submission" date="2019-06" db="EMBL/GenBank/DDBJ databases">
        <title>Genome of new Rhodobacteraceae sp. SM1903.</title>
        <authorList>
            <person name="Ren X."/>
        </authorList>
    </citation>
    <scope>NUCLEOTIDE SEQUENCE [LARGE SCALE GENOMIC DNA]</scope>
    <source>
        <strain evidence="6 7">SM1903</strain>
    </source>
</reference>
<dbReference type="Proteomes" id="UP000314011">
    <property type="component" value="Unassembled WGS sequence"/>
</dbReference>
<comment type="similarity">
    <text evidence="1">Belongs to the Gfo/Idh/MocA family.</text>
</comment>
<dbReference type="PANTHER" id="PTHR22604">
    <property type="entry name" value="OXIDOREDUCTASES"/>
    <property type="match status" value="1"/>
</dbReference>
<evidence type="ECO:0000256" key="2">
    <source>
        <dbReference type="ARBA" id="ARBA00023002"/>
    </source>
</evidence>
<feature type="domain" description="Gfo/Idh/MocA-like oxidoreductase N-terminal" evidence="4">
    <location>
        <begin position="5"/>
        <end position="124"/>
    </location>
</feature>
<dbReference type="GO" id="GO:0000166">
    <property type="term" value="F:nucleotide binding"/>
    <property type="evidence" value="ECO:0007669"/>
    <property type="project" value="InterPro"/>
</dbReference>
<dbReference type="InterPro" id="IPR000683">
    <property type="entry name" value="Gfo/Idh/MocA-like_OxRdtase_N"/>
</dbReference>
<evidence type="ECO:0000259" key="3">
    <source>
        <dbReference type="Pfam" id="PF00248"/>
    </source>
</evidence>
<dbReference type="GO" id="GO:0016491">
    <property type="term" value="F:oxidoreductase activity"/>
    <property type="evidence" value="ECO:0007669"/>
    <property type="project" value="UniProtKB-KW"/>
</dbReference>
<organism evidence="6 7">
    <name type="scientific">Pelagovum pacificum</name>
    <dbReference type="NCBI Taxonomy" id="2588711"/>
    <lineage>
        <taxon>Bacteria</taxon>
        <taxon>Pseudomonadati</taxon>
        <taxon>Pseudomonadota</taxon>
        <taxon>Alphaproteobacteria</taxon>
        <taxon>Rhodobacterales</taxon>
        <taxon>Paracoccaceae</taxon>
        <taxon>Pelagovum</taxon>
    </lineage>
</organism>
<evidence type="ECO:0000313" key="6">
    <source>
        <dbReference type="EMBL" id="TNY32858.1"/>
    </source>
</evidence>
<feature type="domain" description="GFO/IDH/MocA-like oxidoreductase" evidence="5">
    <location>
        <begin position="134"/>
        <end position="256"/>
    </location>
</feature>
<dbReference type="InterPro" id="IPR023210">
    <property type="entry name" value="NADP_OxRdtase_dom"/>
</dbReference>
<dbReference type="RefSeq" id="WP_140193542.1">
    <property type="nucleotide sequence ID" value="NZ_CP065915.1"/>
</dbReference>
<dbReference type="Pfam" id="PF01408">
    <property type="entry name" value="GFO_IDH_MocA"/>
    <property type="match status" value="1"/>
</dbReference>
<dbReference type="Pfam" id="PF22725">
    <property type="entry name" value="GFO_IDH_MocA_C3"/>
    <property type="match status" value="1"/>
</dbReference>
<keyword evidence="7" id="KW-1185">Reference proteome</keyword>
<evidence type="ECO:0000313" key="7">
    <source>
        <dbReference type="Proteomes" id="UP000314011"/>
    </source>
</evidence>
<dbReference type="CDD" id="cd19082">
    <property type="entry name" value="AKR_AKR10A1_2"/>
    <property type="match status" value="1"/>
</dbReference>
<sequence length="670" mass="71866">MTITRWGIIGPGSIAENFADGLAECDSGELFAISSRSEDNRAAVGDKRGIDPARRYADAADLVADPEVDAIYVSTPHPFHAEMALLAIRAGKPVLVEKPAGMNAAEVEAIADAARQEGVAFMEAFMYRCHPQIAKVDELITGGAIGQVTHIRASFGFDAAPNPDSRLYARKLGGGGILDVGGYPVSAAMHIAGVARGERYAEPVSVKGSGHIGETGVDEVAYGLLDFGEGLTAQVACAIHRNMENTVTIEGTEGTLVIDNPWVPGRNAGPSDSTLRIIKGDDVKVVEIKRPEHLFTFEAELASRTVADKLSEAPAPAVSPAESIAINNVLDQWRAEVGYTTFAEEPGVVRKLSGTMPKGLPQVSTVKVDGIDLPMNRMILGCDNRNTPAEGAVMWDAWMEVGGHTFDTAFVYGGGKHEAVLGQWIASRGVAKEINVIAKGAHSPYCTPRAIETQLEMSLNRLQLDSVPIYVMHRDNPDVPVDEFVDVLDRLKAAGKIGVWGGSNWTTARLAEAITRAEATGQAAPSILNNNLALAVMEKPVWDGCISSNSPETLEFLRSRNLMHLSWSSGARGYFLPPEIRGRLPEDTSPETCFGSDANAERRRRAEELADERGVTAHHVAMAWVLAQSFPSFALIGPRNPGQLASTLPALEIELSPQEAAWLNLEAESR</sequence>
<keyword evidence="2" id="KW-0560">Oxidoreductase</keyword>
<dbReference type="InterPro" id="IPR036812">
    <property type="entry name" value="NAD(P)_OxRdtase_dom_sf"/>
</dbReference>